<sequence length="90" mass="9710">MRALHKVLVSFIVFLIGSHPCSGRPAAPGLLRQPEADISLTHAREIRVEARSPVRTPEMAAKYGPLLLNLLPRGKFPPSSPSKGTDSGEN</sequence>
<dbReference type="OrthoDB" id="691016at2759"/>
<protein>
    <submittedName>
        <fullName evidence="2">Uncharacterized protein</fullName>
    </submittedName>
</protein>
<evidence type="ECO:0000313" key="2">
    <source>
        <dbReference type="EMBL" id="PKA57631.1"/>
    </source>
</evidence>
<keyword evidence="1" id="KW-0732">Signal</keyword>
<dbReference type="AlphaFoldDB" id="A0A2I0APZ7"/>
<proteinExistence type="predicted"/>
<organism evidence="2 3">
    <name type="scientific">Apostasia shenzhenica</name>
    <dbReference type="NCBI Taxonomy" id="1088818"/>
    <lineage>
        <taxon>Eukaryota</taxon>
        <taxon>Viridiplantae</taxon>
        <taxon>Streptophyta</taxon>
        <taxon>Embryophyta</taxon>
        <taxon>Tracheophyta</taxon>
        <taxon>Spermatophyta</taxon>
        <taxon>Magnoliopsida</taxon>
        <taxon>Liliopsida</taxon>
        <taxon>Asparagales</taxon>
        <taxon>Orchidaceae</taxon>
        <taxon>Apostasioideae</taxon>
        <taxon>Apostasia</taxon>
    </lineage>
</organism>
<gene>
    <name evidence="2" type="ORF">AXF42_Ash016677</name>
</gene>
<evidence type="ECO:0000313" key="3">
    <source>
        <dbReference type="Proteomes" id="UP000236161"/>
    </source>
</evidence>
<feature type="signal peptide" evidence="1">
    <location>
        <begin position="1"/>
        <end position="23"/>
    </location>
</feature>
<dbReference type="Proteomes" id="UP000236161">
    <property type="component" value="Unassembled WGS sequence"/>
</dbReference>
<feature type="chain" id="PRO_5014165159" evidence="1">
    <location>
        <begin position="24"/>
        <end position="90"/>
    </location>
</feature>
<accession>A0A2I0APZ7</accession>
<reference evidence="2 3" key="1">
    <citation type="journal article" date="2017" name="Nature">
        <title>The Apostasia genome and the evolution of orchids.</title>
        <authorList>
            <person name="Zhang G.Q."/>
            <person name="Liu K.W."/>
            <person name="Li Z."/>
            <person name="Lohaus R."/>
            <person name="Hsiao Y.Y."/>
            <person name="Niu S.C."/>
            <person name="Wang J.Y."/>
            <person name="Lin Y.C."/>
            <person name="Xu Q."/>
            <person name="Chen L.J."/>
            <person name="Yoshida K."/>
            <person name="Fujiwara S."/>
            <person name="Wang Z.W."/>
            <person name="Zhang Y.Q."/>
            <person name="Mitsuda N."/>
            <person name="Wang M."/>
            <person name="Liu G.H."/>
            <person name="Pecoraro L."/>
            <person name="Huang H.X."/>
            <person name="Xiao X.J."/>
            <person name="Lin M."/>
            <person name="Wu X.Y."/>
            <person name="Wu W.L."/>
            <person name="Chen Y.Y."/>
            <person name="Chang S.B."/>
            <person name="Sakamoto S."/>
            <person name="Ohme-Takagi M."/>
            <person name="Yagi M."/>
            <person name="Zeng S.J."/>
            <person name="Shen C.Y."/>
            <person name="Yeh C.M."/>
            <person name="Luo Y.B."/>
            <person name="Tsai W.C."/>
            <person name="Van de Peer Y."/>
            <person name="Liu Z.J."/>
        </authorList>
    </citation>
    <scope>NUCLEOTIDE SEQUENCE [LARGE SCALE GENOMIC DNA]</scope>
    <source>
        <strain evidence="3">cv. Shenzhen</strain>
        <tissue evidence="2">Stem</tissue>
    </source>
</reference>
<name>A0A2I0APZ7_9ASPA</name>
<dbReference type="EMBL" id="KZ451961">
    <property type="protein sequence ID" value="PKA57631.1"/>
    <property type="molecule type" value="Genomic_DNA"/>
</dbReference>
<keyword evidence="3" id="KW-1185">Reference proteome</keyword>
<evidence type="ECO:0000256" key="1">
    <source>
        <dbReference type="SAM" id="SignalP"/>
    </source>
</evidence>